<dbReference type="Pfam" id="PF01424">
    <property type="entry name" value="R3H"/>
    <property type="match status" value="1"/>
</dbReference>
<dbReference type="GO" id="GO:0003723">
    <property type="term" value="F:RNA binding"/>
    <property type="evidence" value="ECO:0007669"/>
    <property type="project" value="InterPro"/>
</dbReference>
<dbReference type="CDD" id="cd02644">
    <property type="entry name" value="R3H_jag"/>
    <property type="match status" value="1"/>
</dbReference>
<dbReference type="SUPFAM" id="SSF82708">
    <property type="entry name" value="R3H domain"/>
    <property type="match status" value="1"/>
</dbReference>
<proteinExistence type="predicted"/>
<evidence type="ECO:0000313" key="3">
    <source>
        <dbReference type="Proteomes" id="UP000179010"/>
    </source>
</evidence>
<dbReference type="Gene3D" id="3.30.300.20">
    <property type="match status" value="1"/>
</dbReference>
<evidence type="ECO:0000313" key="2">
    <source>
        <dbReference type="EMBL" id="OGB85184.1"/>
    </source>
</evidence>
<accession>A0A1F4PNF2</accession>
<protein>
    <recommendedName>
        <fullName evidence="1">R3H domain-containing protein</fullName>
    </recommendedName>
</protein>
<reference evidence="2 3" key="1">
    <citation type="journal article" date="2016" name="Nat. Commun.">
        <title>Thousands of microbial genomes shed light on interconnected biogeochemical processes in an aquifer system.</title>
        <authorList>
            <person name="Anantharaman K."/>
            <person name="Brown C.T."/>
            <person name="Hug L.A."/>
            <person name="Sharon I."/>
            <person name="Castelle C.J."/>
            <person name="Probst A.J."/>
            <person name="Thomas B.C."/>
            <person name="Singh A."/>
            <person name="Wilkins M.J."/>
            <person name="Karaoz U."/>
            <person name="Brodie E.L."/>
            <person name="Williams K.H."/>
            <person name="Hubbard S.S."/>
            <person name="Banfield J.F."/>
        </authorList>
    </citation>
    <scope>NUCLEOTIDE SEQUENCE [LARGE SCALE GENOMIC DNA]</scope>
</reference>
<dbReference type="Proteomes" id="UP000179010">
    <property type="component" value="Unassembled WGS sequence"/>
</dbReference>
<dbReference type="InterPro" id="IPR001374">
    <property type="entry name" value="R3H_dom"/>
</dbReference>
<dbReference type="InterPro" id="IPR015946">
    <property type="entry name" value="KH_dom-like_a/b"/>
</dbReference>
<gene>
    <name evidence="2" type="ORF">A2994_03455</name>
</gene>
<dbReference type="EMBL" id="METE01000009">
    <property type="protein sequence ID" value="OGB85184.1"/>
    <property type="molecule type" value="Genomic_DNA"/>
</dbReference>
<name>A0A1F4PNF2_UNCK3</name>
<dbReference type="PROSITE" id="PS51061">
    <property type="entry name" value="R3H"/>
    <property type="match status" value="1"/>
</dbReference>
<evidence type="ECO:0000259" key="1">
    <source>
        <dbReference type="PROSITE" id="PS51061"/>
    </source>
</evidence>
<feature type="domain" description="R3H" evidence="1">
    <location>
        <begin position="85"/>
        <end position="151"/>
    </location>
</feature>
<dbReference type="AlphaFoldDB" id="A0A1F4PNF2"/>
<dbReference type="InterPro" id="IPR034079">
    <property type="entry name" value="R3H_KhpB"/>
</dbReference>
<sequence>MEQIVDYIKQVVGGMFADWPIKISVETSAEDDFIMVDIKTGDDALFVQPKADPLLALQHLVRLMVRQKFPEQMVHLTINIGDFHRRQKEALTKVADDAIKQAKQSGAPVYLSPMSSFERRIVHMVAATDPEVLSESSGVGPGRRVVIKPAA</sequence>
<dbReference type="InterPro" id="IPR039247">
    <property type="entry name" value="KhpB"/>
</dbReference>
<comment type="caution">
    <text evidence="2">The sequence shown here is derived from an EMBL/GenBank/DDBJ whole genome shotgun (WGS) entry which is preliminary data.</text>
</comment>
<dbReference type="SMART" id="SM00393">
    <property type="entry name" value="R3H"/>
    <property type="match status" value="1"/>
</dbReference>
<organism evidence="2 3">
    <name type="scientific">candidate division Kazan bacterium RIFCSPLOWO2_01_FULL_48_13</name>
    <dbReference type="NCBI Taxonomy" id="1798539"/>
    <lineage>
        <taxon>Bacteria</taxon>
        <taxon>Bacteria division Kazan-3B-28</taxon>
    </lineage>
</organism>
<dbReference type="STRING" id="1798539.A2994_03455"/>
<dbReference type="PANTHER" id="PTHR35800">
    <property type="entry name" value="PROTEIN JAG"/>
    <property type="match status" value="1"/>
</dbReference>
<dbReference type="Gene3D" id="3.30.1370.50">
    <property type="entry name" value="R3H-like domain"/>
    <property type="match status" value="1"/>
</dbReference>
<dbReference type="PANTHER" id="PTHR35800:SF1">
    <property type="entry name" value="RNA-BINDING PROTEIN KHPB"/>
    <property type="match status" value="1"/>
</dbReference>
<dbReference type="InterPro" id="IPR036867">
    <property type="entry name" value="R3H_dom_sf"/>
</dbReference>